<organism evidence="2 3">
    <name type="scientific">Egibacter rhizosphaerae</name>
    <dbReference type="NCBI Taxonomy" id="1670831"/>
    <lineage>
        <taxon>Bacteria</taxon>
        <taxon>Bacillati</taxon>
        <taxon>Actinomycetota</taxon>
        <taxon>Nitriliruptoria</taxon>
        <taxon>Egibacterales</taxon>
        <taxon>Egibacteraceae</taxon>
        <taxon>Egibacter</taxon>
    </lineage>
</organism>
<name>A0A411YJS5_9ACTN</name>
<dbReference type="KEGG" id="erz:ER308_19010"/>
<dbReference type="OrthoDB" id="287066at2"/>
<dbReference type="Gene3D" id="3.30.70.790">
    <property type="entry name" value="UreE, C-terminal domain"/>
    <property type="match status" value="1"/>
</dbReference>
<evidence type="ECO:0000259" key="1">
    <source>
        <dbReference type="Pfam" id="PF09413"/>
    </source>
</evidence>
<feature type="domain" description="DUF2007" evidence="1">
    <location>
        <begin position="12"/>
        <end position="67"/>
    </location>
</feature>
<dbReference type="EMBL" id="CP036402">
    <property type="protein sequence ID" value="QBI21451.1"/>
    <property type="molecule type" value="Genomic_DNA"/>
</dbReference>
<dbReference type="Pfam" id="PF09413">
    <property type="entry name" value="DUF2007"/>
    <property type="match status" value="1"/>
</dbReference>
<keyword evidence="3" id="KW-1185">Reference proteome</keyword>
<dbReference type="InterPro" id="IPR011322">
    <property type="entry name" value="N-reg_PII-like_a/b"/>
</dbReference>
<evidence type="ECO:0000313" key="3">
    <source>
        <dbReference type="Proteomes" id="UP000291469"/>
    </source>
</evidence>
<sequence length="78" mass="8354">MEEVEVTELPHPLARIVQGALEAEGIPSRLQRDALSGIYGLETGIFATRLLVPADRADEARALIAAVEAEEAAEQDEA</sequence>
<dbReference type="InterPro" id="IPR018551">
    <property type="entry name" value="DUF2007"/>
</dbReference>
<accession>A0A411YJS5</accession>
<reference evidence="2 3" key="1">
    <citation type="submission" date="2019-01" db="EMBL/GenBank/DDBJ databases">
        <title>Egibacter rhizosphaerae EGI 80759T.</title>
        <authorList>
            <person name="Chen D.-D."/>
            <person name="Tian Y."/>
            <person name="Jiao J.-Y."/>
            <person name="Zhang X.-T."/>
            <person name="Zhang Y.-G."/>
            <person name="Zhang Y."/>
            <person name="Xiao M."/>
            <person name="Shu W.-S."/>
            <person name="Li W.-J."/>
        </authorList>
    </citation>
    <scope>NUCLEOTIDE SEQUENCE [LARGE SCALE GENOMIC DNA]</scope>
    <source>
        <strain evidence="2 3">EGI 80759</strain>
    </source>
</reference>
<proteinExistence type="predicted"/>
<dbReference type="AlphaFoldDB" id="A0A411YJS5"/>
<evidence type="ECO:0000313" key="2">
    <source>
        <dbReference type="EMBL" id="QBI21451.1"/>
    </source>
</evidence>
<dbReference type="RefSeq" id="WP_131156443.1">
    <property type="nucleotide sequence ID" value="NZ_CP036402.1"/>
</dbReference>
<dbReference type="SUPFAM" id="SSF54913">
    <property type="entry name" value="GlnB-like"/>
    <property type="match status" value="1"/>
</dbReference>
<protein>
    <recommendedName>
        <fullName evidence="1">DUF2007 domain-containing protein</fullName>
    </recommendedName>
</protein>
<gene>
    <name evidence="2" type="ORF">ER308_19010</name>
</gene>
<dbReference type="Proteomes" id="UP000291469">
    <property type="component" value="Chromosome"/>
</dbReference>